<comment type="caution">
    <text evidence="1">The sequence shown here is derived from an EMBL/GenBank/DDBJ whole genome shotgun (WGS) entry which is preliminary data.</text>
</comment>
<dbReference type="AlphaFoldDB" id="A0A0W0TEH0"/>
<sequence>MTQFEINAKERFISDNFGTTYRSSGPTYPVDGLFETYLLDFDNNDARSATKKTDSIVEILSSVAKNESITFYELASSCRENISKISTSCFGQSLQLFIGDSCLDRINFWNARHLTQGAPGSIIVNESLLENKEFIKQLGLFLNNHNFLTDHGNQPHVELRSHSLNRERLQEIQKKLQQNTFNFIIVPQDIAAFILPRTGQTGGYVAFSSTEKHTYKLDEKVNEDIAAQEPSHFQLMPMVFKALCKGQWAIDLEIERVNNLSRLANSYDIWRLPKREAASRCFTTKNISRVTNNHLLSLIPEPKSVTPFANNDKGILRYFLNIPSDENFFLCLFLDDQYGLFQDDLRLPFKTVPYQKLSISDKGQYLRGVIAKFKSLDEAYEILVSKFWRDLIRGKSKNFTVELKKDKNKDVQKEVTTEIITENQMFSALETNAQHKINVKKQMRFSNMPYIRANFMDSLEYLVHKNIIFRVHDWRCHYCGRINAVSIDNLKNKNNCEVCDSSYELPVDFKYAFKLNDFVVNALSKNNGMTVLWTLGFLHNRNYNDDFFIYRKLDSLINMMIKNGQQRSM</sequence>
<reference evidence="1 2" key="1">
    <citation type="submission" date="2015-11" db="EMBL/GenBank/DDBJ databases">
        <title>Genomic analysis of 38 Legionella species identifies large and diverse effector repertoires.</title>
        <authorList>
            <person name="Burstein D."/>
            <person name="Amaro F."/>
            <person name="Zusman T."/>
            <person name="Lifshitz Z."/>
            <person name="Cohen O."/>
            <person name="Gilbert J.A."/>
            <person name="Pupko T."/>
            <person name="Shuman H.A."/>
            <person name="Segal G."/>
        </authorList>
    </citation>
    <scope>NUCLEOTIDE SEQUENCE [LARGE SCALE GENOMIC DNA]</scope>
    <source>
        <strain evidence="1 2">SE-32A-C8</strain>
    </source>
</reference>
<evidence type="ECO:0000313" key="1">
    <source>
        <dbReference type="EMBL" id="KTC94001.1"/>
    </source>
</evidence>
<organism evidence="1 2">
    <name type="scientific">Legionella erythra</name>
    <dbReference type="NCBI Taxonomy" id="448"/>
    <lineage>
        <taxon>Bacteria</taxon>
        <taxon>Pseudomonadati</taxon>
        <taxon>Pseudomonadota</taxon>
        <taxon>Gammaproteobacteria</taxon>
        <taxon>Legionellales</taxon>
        <taxon>Legionellaceae</taxon>
        <taxon>Legionella</taxon>
    </lineage>
</organism>
<dbReference type="OrthoDB" id="7056423at2"/>
<name>A0A0W0TEH0_LEGER</name>
<protein>
    <submittedName>
        <fullName evidence="1">Uncharacterized protein</fullName>
    </submittedName>
</protein>
<proteinExistence type="predicted"/>
<gene>
    <name evidence="1" type="ORF">Lery_2915</name>
</gene>
<dbReference type="EMBL" id="LNYA01000036">
    <property type="protein sequence ID" value="KTC94001.1"/>
    <property type="molecule type" value="Genomic_DNA"/>
</dbReference>
<keyword evidence="2" id="KW-1185">Reference proteome</keyword>
<dbReference type="PATRIC" id="fig|448.7.peg.3070"/>
<evidence type="ECO:0000313" key="2">
    <source>
        <dbReference type="Proteomes" id="UP000054773"/>
    </source>
</evidence>
<accession>A0A0W0TEH0</accession>
<dbReference type="RefSeq" id="WP_058528014.1">
    <property type="nucleotide sequence ID" value="NZ_CAAAHY010000059.1"/>
</dbReference>
<dbReference type="Proteomes" id="UP000054773">
    <property type="component" value="Unassembled WGS sequence"/>
</dbReference>